<evidence type="ECO:0000256" key="2">
    <source>
        <dbReference type="SAM" id="SignalP"/>
    </source>
</evidence>
<dbReference type="GO" id="GO:0016831">
    <property type="term" value="F:carboxy-lyase activity"/>
    <property type="evidence" value="ECO:0007669"/>
    <property type="project" value="InterPro"/>
</dbReference>
<gene>
    <name evidence="4" type="ORF">EHT87_24770</name>
</gene>
<keyword evidence="1" id="KW-0456">Lyase</keyword>
<dbReference type="GO" id="GO:0019748">
    <property type="term" value="P:secondary metabolic process"/>
    <property type="evidence" value="ECO:0007669"/>
    <property type="project" value="TreeGrafter"/>
</dbReference>
<dbReference type="SUPFAM" id="SSF51556">
    <property type="entry name" value="Metallo-dependent hydrolases"/>
    <property type="match status" value="1"/>
</dbReference>
<feature type="domain" description="Amidohydrolase-related" evidence="3">
    <location>
        <begin position="100"/>
        <end position="372"/>
    </location>
</feature>
<organism evidence="4 5">
    <name type="scientific">Larkinella knui</name>
    <dbReference type="NCBI Taxonomy" id="2025310"/>
    <lineage>
        <taxon>Bacteria</taxon>
        <taxon>Pseudomonadati</taxon>
        <taxon>Bacteroidota</taxon>
        <taxon>Cytophagia</taxon>
        <taxon>Cytophagales</taxon>
        <taxon>Spirosomataceae</taxon>
        <taxon>Larkinella</taxon>
    </lineage>
</organism>
<dbReference type="OrthoDB" id="644687at2"/>
<dbReference type="InterPro" id="IPR032466">
    <property type="entry name" value="Metal_Hydrolase"/>
</dbReference>
<dbReference type="PANTHER" id="PTHR21240">
    <property type="entry name" value="2-AMINO-3-CARBOXYLMUCONATE-6-SEMIALDEHYDE DECARBOXYLASE"/>
    <property type="match status" value="1"/>
</dbReference>
<keyword evidence="5" id="KW-1185">Reference proteome</keyword>
<comment type="caution">
    <text evidence="4">The sequence shown here is derived from an EMBL/GenBank/DDBJ whole genome shotgun (WGS) entry which is preliminary data.</text>
</comment>
<dbReference type="GO" id="GO:0016787">
    <property type="term" value="F:hydrolase activity"/>
    <property type="evidence" value="ECO:0007669"/>
    <property type="project" value="UniProtKB-KW"/>
</dbReference>
<sequence>MRLSVRQLRLFPALTAFSFFLVSAHAQPKVATANGPIDFEEYEPVSTLKTPEHKLTRAKYPFIDVHNHQYDMDKTDLRKLVTQMDSLNMGIMVNLSGRGFTSNVAESTTFIDNALSNVQKSYPKRLAIFTNINFVNLGEPGWTEKAVKLLEEDIKKGAKGLKIYKSLGFNVKDTEGKRVRVDDPRLDAIWAKCGQLGVPVLIHTADPKPFWDPMDRFNERWLELKTHPGRKRSEDNPVSWEQLIAEQHNVFRKHPKTTFINAHMGWYPNDLVKLDSLMKVFPNMLVEIGAVIAELGRQPRASRKFFEKHQDRILFGKDSWIPSEYATYFRVLETDDEYFPYHKKYHAFWRMYGMALPDEVLKKVYYKNALRIIPGLDKSQFPN</sequence>
<proteinExistence type="predicted"/>
<reference evidence="4 5" key="1">
    <citation type="submission" date="2018-11" db="EMBL/GenBank/DDBJ databases">
        <authorList>
            <person name="Zhou Z."/>
            <person name="Wang G."/>
        </authorList>
    </citation>
    <scope>NUCLEOTIDE SEQUENCE [LARGE SCALE GENOMIC DNA]</scope>
    <source>
        <strain evidence="4 5">KCTC42998</strain>
    </source>
</reference>
<dbReference type="AlphaFoldDB" id="A0A3P1CFL8"/>
<dbReference type="GO" id="GO:0005737">
    <property type="term" value="C:cytoplasm"/>
    <property type="evidence" value="ECO:0007669"/>
    <property type="project" value="TreeGrafter"/>
</dbReference>
<protein>
    <submittedName>
        <fullName evidence="4">Amidohydrolase</fullName>
    </submittedName>
</protein>
<dbReference type="Pfam" id="PF04909">
    <property type="entry name" value="Amidohydro_2"/>
    <property type="match status" value="1"/>
</dbReference>
<dbReference type="InterPro" id="IPR006680">
    <property type="entry name" value="Amidohydro-rel"/>
</dbReference>
<keyword evidence="2" id="KW-0732">Signal</keyword>
<feature type="signal peptide" evidence="2">
    <location>
        <begin position="1"/>
        <end position="26"/>
    </location>
</feature>
<dbReference type="Proteomes" id="UP000274271">
    <property type="component" value="Unassembled WGS sequence"/>
</dbReference>
<dbReference type="Gene3D" id="3.20.20.140">
    <property type="entry name" value="Metal-dependent hydrolases"/>
    <property type="match status" value="1"/>
</dbReference>
<evidence type="ECO:0000313" key="5">
    <source>
        <dbReference type="Proteomes" id="UP000274271"/>
    </source>
</evidence>
<dbReference type="InterPro" id="IPR032465">
    <property type="entry name" value="ACMSD"/>
</dbReference>
<dbReference type="RefSeq" id="WP_124909351.1">
    <property type="nucleotide sequence ID" value="NZ_RQJP01000005.1"/>
</dbReference>
<keyword evidence="4" id="KW-0378">Hydrolase</keyword>
<feature type="chain" id="PRO_5017922363" evidence="2">
    <location>
        <begin position="27"/>
        <end position="383"/>
    </location>
</feature>
<accession>A0A3P1CFL8</accession>
<dbReference type="PANTHER" id="PTHR21240:SF28">
    <property type="entry name" value="ISO-OROTATE DECARBOXYLASE (EUROFUNG)"/>
    <property type="match status" value="1"/>
</dbReference>
<dbReference type="EMBL" id="RQJP01000005">
    <property type="protein sequence ID" value="RRB11684.1"/>
    <property type="molecule type" value="Genomic_DNA"/>
</dbReference>
<evidence type="ECO:0000313" key="4">
    <source>
        <dbReference type="EMBL" id="RRB11684.1"/>
    </source>
</evidence>
<evidence type="ECO:0000256" key="1">
    <source>
        <dbReference type="ARBA" id="ARBA00023239"/>
    </source>
</evidence>
<evidence type="ECO:0000259" key="3">
    <source>
        <dbReference type="Pfam" id="PF04909"/>
    </source>
</evidence>
<name>A0A3P1CFL8_9BACT</name>